<organism evidence="1 2">
    <name type="scientific">Penicillium malachiteum</name>
    <dbReference type="NCBI Taxonomy" id="1324776"/>
    <lineage>
        <taxon>Eukaryota</taxon>
        <taxon>Fungi</taxon>
        <taxon>Dikarya</taxon>
        <taxon>Ascomycota</taxon>
        <taxon>Pezizomycotina</taxon>
        <taxon>Eurotiomycetes</taxon>
        <taxon>Eurotiomycetidae</taxon>
        <taxon>Eurotiales</taxon>
        <taxon>Aspergillaceae</taxon>
        <taxon>Penicillium</taxon>
    </lineage>
</organism>
<evidence type="ECO:0000313" key="1">
    <source>
        <dbReference type="EMBL" id="KAJ5731975.1"/>
    </source>
</evidence>
<reference evidence="1" key="2">
    <citation type="submission" date="2023-01" db="EMBL/GenBank/DDBJ databases">
        <authorList>
            <person name="Petersen C."/>
        </authorList>
    </citation>
    <scope>NUCLEOTIDE SEQUENCE</scope>
    <source>
        <strain evidence="1">IBT 17514</strain>
    </source>
</reference>
<reference evidence="1" key="1">
    <citation type="journal article" date="2023" name="IMA Fungus">
        <title>Comparative genomic study of the Penicillium genus elucidates a diverse pangenome and 15 lateral gene transfer events.</title>
        <authorList>
            <person name="Petersen C."/>
            <person name="Sorensen T."/>
            <person name="Nielsen M.R."/>
            <person name="Sondergaard T.E."/>
            <person name="Sorensen J.L."/>
            <person name="Fitzpatrick D.A."/>
            <person name="Frisvad J.C."/>
            <person name="Nielsen K.L."/>
        </authorList>
    </citation>
    <scope>NUCLEOTIDE SEQUENCE</scope>
    <source>
        <strain evidence="1">IBT 17514</strain>
    </source>
</reference>
<gene>
    <name evidence="1" type="ORF">N7493_003456</name>
</gene>
<dbReference type="AlphaFoldDB" id="A0AAD6MXL7"/>
<accession>A0AAD6MXL7</accession>
<sequence>MIEKLSGETLDAYLKKHVYNRFMMERTTTQISHLIDENIAQPYATDSKATPVHLQSAMVFENILFEAAAGAYSNLFLKPTRATMPDELNVLLSGHITVLGPSFRERFYAMGWIRTQLPGVLGVWAKT</sequence>
<dbReference type="Gene3D" id="3.40.710.10">
    <property type="entry name" value="DD-peptidase/beta-lactamase superfamily"/>
    <property type="match status" value="1"/>
</dbReference>
<name>A0AAD6MXL7_9EURO</name>
<proteinExistence type="predicted"/>
<dbReference type="InterPro" id="IPR012338">
    <property type="entry name" value="Beta-lactam/transpept-like"/>
</dbReference>
<dbReference type="EMBL" id="JAQJAN010000004">
    <property type="protein sequence ID" value="KAJ5731975.1"/>
    <property type="molecule type" value="Genomic_DNA"/>
</dbReference>
<protein>
    <submittedName>
        <fullName evidence="1">Beta-lactamase/transpeptidase-like protein</fullName>
    </submittedName>
</protein>
<comment type="caution">
    <text evidence="1">The sequence shown here is derived from an EMBL/GenBank/DDBJ whole genome shotgun (WGS) entry which is preliminary data.</text>
</comment>
<dbReference type="Proteomes" id="UP001215712">
    <property type="component" value="Unassembled WGS sequence"/>
</dbReference>
<keyword evidence="2" id="KW-1185">Reference proteome</keyword>
<dbReference type="SUPFAM" id="SSF56601">
    <property type="entry name" value="beta-lactamase/transpeptidase-like"/>
    <property type="match status" value="1"/>
</dbReference>
<evidence type="ECO:0000313" key="2">
    <source>
        <dbReference type="Proteomes" id="UP001215712"/>
    </source>
</evidence>